<dbReference type="Pfam" id="PF00459">
    <property type="entry name" value="Inositol_P"/>
    <property type="match status" value="1"/>
</dbReference>
<dbReference type="RefSeq" id="WP_060800002.1">
    <property type="nucleotide sequence ID" value="NZ_KQ957097.1"/>
</dbReference>
<dbReference type="InterPro" id="IPR022337">
    <property type="entry name" value="Inositol_monophosphatase_SuhB"/>
</dbReference>
<reference evidence="8 9" key="1">
    <citation type="submission" date="2016-01" db="EMBL/GenBank/DDBJ databases">
        <authorList>
            <person name="Oliw E.H."/>
        </authorList>
    </citation>
    <scope>NUCLEOTIDE SEQUENCE [LARGE SCALE GENOMIC DNA]</scope>
    <source>
        <strain evidence="8 9">CMW7756A</strain>
    </source>
</reference>
<dbReference type="GO" id="GO:0008934">
    <property type="term" value="F:inositol monophosphate 1-phosphatase activity"/>
    <property type="evidence" value="ECO:0007669"/>
    <property type="project" value="InterPro"/>
</dbReference>
<evidence type="ECO:0000256" key="3">
    <source>
        <dbReference type="ARBA" id="ARBA00022723"/>
    </source>
</evidence>
<protein>
    <recommendedName>
        <fullName evidence="7">Inositol-1-monophosphatase</fullName>
        <ecNumber evidence="7">3.1.3.25</ecNumber>
    </recommendedName>
</protein>
<evidence type="ECO:0000256" key="7">
    <source>
        <dbReference type="RuleBase" id="RU364068"/>
    </source>
</evidence>
<evidence type="ECO:0000256" key="4">
    <source>
        <dbReference type="ARBA" id="ARBA00022801"/>
    </source>
</evidence>
<feature type="binding site" evidence="6">
    <location>
        <position position="84"/>
    </location>
    <ligand>
        <name>Mg(2+)</name>
        <dbReference type="ChEBI" id="CHEBI:18420"/>
        <label>1</label>
        <note>catalytic</note>
    </ligand>
</feature>
<keyword evidence="3 6" id="KW-0479">Metal-binding</keyword>
<dbReference type="PRINTS" id="PR00377">
    <property type="entry name" value="IMPHPHTASES"/>
</dbReference>
<dbReference type="GO" id="GO:0007165">
    <property type="term" value="P:signal transduction"/>
    <property type="evidence" value="ECO:0007669"/>
    <property type="project" value="TreeGrafter"/>
</dbReference>
<feature type="binding site" evidence="6">
    <location>
        <position position="212"/>
    </location>
    <ligand>
        <name>Mg(2+)</name>
        <dbReference type="ChEBI" id="CHEBI:18420"/>
        <label>1</label>
        <note>catalytic</note>
    </ligand>
</feature>
<dbReference type="PATRIC" id="fig|54005.3.peg.792"/>
<dbReference type="Proteomes" id="UP000070174">
    <property type="component" value="Unassembled WGS sequence"/>
</dbReference>
<dbReference type="InterPro" id="IPR033942">
    <property type="entry name" value="IMPase"/>
</dbReference>
<dbReference type="EC" id="3.1.3.25" evidence="7"/>
<dbReference type="GO" id="GO:0046872">
    <property type="term" value="F:metal ion binding"/>
    <property type="evidence" value="ECO:0007669"/>
    <property type="project" value="UniProtKB-KW"/>
</dbReference>
<dbReference type="AlphaFoldDB" id="A0A133PQ77"/>
<keyword evidence="4 7" id="KW-0378">Hydrolase</keyword>
<dbReference type="InterPro" id="IPR000760">
    <property type="entry name" value="Inositol_monophosphatase-like"/>
</dbReference>
<dbReference type="Gene3D" id="3.30.540.10">
    <property type="entry name" value="Fructose-1,6-Bisphosphatase, subunit A, domain 1"/>
    <property type="match status" value="1"/>
</dbReference>
<dbReference type="PANTHER" id="PTHR20854:SF4">
    <property type="entry name" value="INOSITOL-1-MONOPHOSPHATASE-RELATED"/>
    <property type="match status" value="1"/>
</dbReference>
<comment type="caution">
    <text evidence="8">The sequence shown here is derived from an EMBL/GenBank/DDBJ whole genome shotgun (WGS) entry which is preliminary data.</text>
</comment>
<comment type="catalytic activity">
    <reaction evidence="1 7">
        <text>a myo-inositol phosphate + H2O = myo-inositol + phosphate</text>
        <dbReference type="Rhea" id="RHEA:24056"/>
        <dbReference type="ChEBI" id="CHEBI:15377"/>
        <dbReference type="ChEBI" id="CHEBI:17268"/>
        <dbReference type="ChEBI" id="CHEBI:43474"/>
        <dbReference type="ChEBI" id="CHEBI:84139"/>
        <dbReference type="EC" id="3.1.3.25"/>
    </reaction>
</comment>
<accession>A0A133PQ77</accession>
<proteinExistence type="inferred from homology"/>
<dbReference type="SUPFAM" id="SSF56655">
    <property type="entry name" value="Carbohydrate phosphatase"/>
    <property type="match status" value="1"/>
</dbReference>
<keyword evidence="5 6" id="KW-0460">Magnesium</keyword>
<comment type="similarity">
    <text evidence="7">Belongs to the inositol monophosphatase superfamily.</text>
</comment>
<dbReference type="PANTHER" id="PTHR20854">
    <property type="entry name" value="INOSITOL MONOPHOSPHATASE"/>
    <property type="match status" value="1"/>
</dbReference>
<dbReference type="Gene3D" id="3.40.190.80">
    <property type="match status" value="1"/>
</dbReference>
<dbReference type="GO" id="GO:0006020">
    <property type="term" value="P:inositol metabolic process"/>
    <property type="evidence" value="ECO:0007669"/>
    <property type="project" value="TreeGrafter"/>
</dbReference>
<evidence type="ECO:0000256" key="1">
    <source>
        <dbReference type="ARBA" id="ARBA00001033"/>
    </source>
</evidence>
<evidence type="ECO:0000313" key="8">
    <source>
        <dbReference type="EMBL" id="KXA30797.1"/>
    </source>
</evidence>
<comment type="cofactor">
    <cofactor evidence="2 6 7">
        <name>Mg(2+)</name>
        <dbReference type="ChEBI" id="CHEBI:18420"/>
    </cofactor>
</comment>
<dbReference type="GO" id="GO:0046854">
    <property type="term" value="P:phosphatidylinositol phosphate biosynthetic process"/>
    <property type="evidence" value="ECO:0007669"/>
    <property type="project" value="InterPro"/>
</dbReference>
<evidence type="ECO:0000256" key="5">
    <source>
        <dbReference type="ARBA" id="ARBA00022842"/>
    </source>
</evidence>
<feature type="binding site" evidence="6">
    <location>
        <position position="67"/>
    </location>
    <ligand>
        <name>Mg(2+)</name>
        <dbReference type="ChEBI" id="CHEBI:18420"/>
        <label>1</label>
        <note>catalytic</note>
    </ligand>
</feature>
<sequence>MINYENILSEIESLIKEASKIFFDLDPQNNFEMKGRNDFVTEVDFKVQEVLEGELLKLIEGSNLLAEEKDKSSAEIKDYTWVLDPVDGTSNLVHGFQHSVISLALIEKSEIVIGAVYDPYRDEFYSAIKGQGSRLNGKVIRVSHNEELANSLIGVGTGGGRLGRVDETFEMMRFIYENTNGIRRIGTAALEMCYSACGRYDAFIEDDLNLWDYAAGTLIVREAGGQVINMHGEEVKIERRGGIISGSKKIVDELKRFTY</sequence>
<feature type="binding site" evidence="6">
    <location>
        <position position="87"/>
    </location>
    <ligand>
        <name>Mg(2+)</name>
        <dbReference type="ChEBI" id="CHEBI:18420"/>
        <label>1</label>
        <note>catalytic</note>
    </ligand>
</feature>
<organism evidence="8">
    <name type="scientific">Peptoniphilus harei</name>
    <dbReference type="NCBI Taxonomy" id="54005"/>
    <lineage>
        <taxon>Bacteria</taxon>
        <taxon>Bacillati</taxon>
        <taxon>Bacillota</taxon>
        <taxon>Tissierellia</taxon>
        <taxon>Tissierellales</taxon>
        <taxon>Peptoniphilaceae</taxon>
        <taxon>Peptoniphilus</taxon>
    </lineage>
</organism>
<evidence type="ECO:0000256" key="6">
    <source>
        <dbReference type="PIRSR" id="PIRSR600760-2"/>
    </source>
</evidence>
<dbReference type="InterPro" id="IPR020550">
    <property type="entry name" value="Inositol_monophosphatase_CS"/>
</dbReference>
<dbReference type="CDD" id="cd01639">
    <property type="entry name" value="IMPase"/>
    <property type="match status" value="1"/>
</dbReference>
<dbReference type="PROSITE" id="PS00630">
    <property type="entry name" value="IMP_2"/>
    <property type="match status" value="1"/>
</dbReference>
<evidence type="ECO:0000256" key="2">
    <source>
        <dbReference type="ARBA" id="ARBA00001946"/>
    </source>
</evidence>
<evidence type="ECO:0000313" key="9">
    <source>
        <dbReference type="Proteomes" id="UP000070174"/>
    </source>
</evidence>
<gene>
    <name evidence="8" type="ORF">HMPREF3229_00805</name>
</gene>
<dbReference type="PRINTS" id="PR01959">
    <property type="entry name" value="SBIMPHPHTASE"/>
</dbReference>
<dbReference type="EMBL" id="LRQE01000024">
    <property type="protein sequence ID" value="KXA30797.1"/>
    <property type="molecule type" value="Genomic_DNA"/>
</dbReference>
<name>A0A133PQ77_9FIRM</name>